<reference evidence="1 2" key="1">
    <citation type="submission" date="2015-10" db="EMBL/GenBank/DDBJ databases">
        <title>Draft genome sequence of Streptomyces griseorubiginosus DSM 40469, type strain for the species Streptomyces griseorubiginosus.</title>
        <authorList>
            <person name="Ruckert C."/>
            <person name="Winkler A."/>
            <person name="Kalinowski J."/>
            <person name="Kampfer P."/>
            <person name="Glaeser S."/>
        </authorList>
    </citation>
    <scope>NUCLEOTIDE SEQUENCE [LARGE SCALE GENOMIC DNA]</scope>
    <source>
        <strain evidence="1 2">DSM 40469</strain>
    </source>
</reference>
<gene>
    <name evidence="1" type="ORF">AQJ54_34850</name>
</gene>
<comment type="caution">
    <text evidence="1">The sequence shown here is derived from an EMBL/GenBank/DDBJ whole genome shotgun (WGS) entry which is preliminary data.</text>
</comment>
<organism evidence="1 2">
    <name type="scientific">Streptomyces griseorubiginosus</name>
    <dbReference type="NCBI Taxonomy" id="67304"/>
    <lineage>
        <taxon>Bacteria</taxon>
        <taxon>Bacillati</taxon>
        <taxon>Actinomycetota</taxon>
        <taxon>Actinomycetes</taxon>
        <taxon>Kitasatosporales</taxon>
        <taxon>Streptomycetaceae</taxon>
        <taxon>Streptomyces</taxon>
    </lineage>
</organism>
<evidence type="ECO:0000313" key="2">
    <source>
        <dbReference type="Proteomes" id="UP000054375"/>
    </source>
</evidence>
<proteinExistence type="predicted"/>
<accession>A0A101RSS9</accession>
<dbReference type="Proteomes" id="UP000054375">
    <property type="component" value="Unassembled WGS sequence"/>
</dbReference>
<keyword evidence="2" id="KW-1185">Reference proteome</keyword>
<evidence type="ECO:0000313" key="1">
    <source>
        <dbReference type="EMBL" id="KUN60968.1"/>
    </source>
</evidence>
<dbReference type="EMBL" id="LMWV01000030">
    <property type="protein sequence ID" value="KUN60968.1"/>
    <property type="molecule type" value="Genomic_DNA"/>
</dbReference>
<dbReference type="RefSeq" id="WP_062244284.1">
    <property type="nucleotide sequence ID" value="NZ_JBPJFL010000002.1"/>
</dbReference>
<name>A0A101RSS9_9ACTN</name>
<dbReference type="AlphaFoldDB" id="A0A101RSS9"/>
<sequence length="138" mass="14801">MRQSEDELLAEALGRINKGGKFASRFLKNDVAEFDRELPLAFDPAVEHVRTVLVQLADGAAPEPLEAGADRVTFRVLTGGGYLSMNPVVVTMDATRKGEWTTTVHVRAVAKEGLVKQRAAQKTAERVAALLDGAGSSP</sequence>
<protein>
    <submittedName>
        <fullName evidence="1">Uncharacterized protein</fullName>
    </submittedName>
</protein>